<gene>
    <name evidence="3" type="ORF">SDC9_79976</name>
</gene>
<evidence type="ECO:0000313" key="3">
    <source>
        <dbReference type="EMBL" id="MPM33401.1"/>
    </source>
</evidence>
<keyword evidence="1" id="KW-0472">Membrane</keyword>
<keyword evidence="1" id="KW-0812">Transmembrane</keyword>
<name>A0A644Z074_9ZZZZ</name>
<accession>A0A644Z074</accession>
<comment type="caution">
    <text evidence="3">The sequence shown here is derived from an EMBL/GenBank/DDBJ whole genome shotgun (WGS) entry which is preliminary data.</text>
</comment>
<evidence type="ECO:0000259" key="2">
    <source>
        <dbReference type="Pfam" id="PF19823"/>
    </source>
</evidence>
<protein>
    <recommendedName>
        <fullName evidence="2">DUF6305 domain-containing protein</fullName>
    </recommendedName>
</protein>
<dbReference type="Pfam" id="PF19823">
    <property type="entry name" value="DUF6305"/>
    <property type="match status" value="1"/>
</dbReference>
<evidence type="ECO:0000256" key="1">
    <source>
        <dbReference type="SAM" id="Phobius"/>
    </source>
</evidence>
<feature type="transmembrane region" description="Helical" evidence="1">
    <location>
        <begin position="50"/>
        <end position="69"/>
    </location>
</feature>
<dbReference type="EMBL" id="VSSQ01006649">
    <property type="protein sequence ID" value="MPM33401.1"/>
    <property type="molecule type" value="Genomic_DNA"/>
</dbReference>
<dbReference type="InterPro" id="IPR046272">
    <property type="entry name" value="DUF6305"/>
</dbReference>
<reference evidence="3" key="1">
    <citation type="submission" date="2019-08" db="EMBL/GenBank/DDBJ databases">
        <authorList>
            <person name="Kucharzyk K."/>
            <person name="Murdoch R.W."/>
            <person name="Higgins S."/>
            <person name="Loffler F."/>
        </authorList>
    </citation>
    <scope>NUCLEOTIDE SEQUENCE</scope>
</reference>
<dbReference type="AlphaFoldDB" id="A0A644Z074"/>
<sequence length="229" mass="23936">MNSTIENSISGYADKNDKKYGHKTVKGYTLFSISRGIYLLTEGGIDMKRLIIALTALLVLAAAGAAFAADVVLTSVGQSPDVMMVRVVLRKMKIDADSEPLLKADALAGRKVLVAVVGGSSKGLGAAGINKDQEVERVSSLLKAAKEQGVKVLVMHIGGEGRRGTLSDAFIEAAAPWGDRIIVVDGGNSDGIFEKLTEGKNVKILVAPNVNGTSAPLGETLSEWGISAK</sequence>
<proteinExistence type="predicted"/>
<keyword evidence="1" id="KW-1133">Transmembrane helix</keyword>
<organism evidence="3">
    <name type="scientific">bioreactor metagenome</name>
    <dbReference type="NCBI Taxonomy" id="1076179"/>
    <lineage>
        <taxon>unclassified sequences</taxon>
        <taxon>metagenomes</taxon>
        <taxon>ecological metagenomes</taxon>
    </lineage>
</organism>
<feature type="domain" description="DUF6305" evidence="2">
    <location>
        <begin position="69"/>
        <end position="219"/>
    </location>
</feature>